<feature type="domain" description="ORC1/DEAH AAA+ ATPase" evidence="1">
    <location>
        <begin position="82"/>
        <end position="160"/>
    </location>
</feature>
<dbReference type="InterPro" id="IPR049945">
    <property type="entry name" value="AAA_22"/>
</dbReference>
<dbReference type="EMBL" id="CP115965">
    <property type="protein sequence ID" value="WZX00162.1"/>
    <property type="molecule type" value="Genomic_DNA"/>
</dbReference>
<evidence type="ECO:0000313" key="2">
    <source>
        <dbReference type="EMBL" id="WZX00162.1"/>
    </source>
</evidence>
<organism evidence="2 3">
    <name type="scientific">Propioniciclava soli</name>
    <dbReference type="NCBI Taxonomy" id="2775081"/>
    <lineage>
        <taxon>Bacteria</taxon>
        <taxon>Bacillati</taxon>
        <taxon>Actinomycetota</taxon>
        <taxon>Actinomycetes</taxon>
        <taxon>Propionibacteriales</taxon>
        <taxon>Propionibacteriaceae</taxon>
        <taxon>Propioniciclava</taxon>
    </lineage>
</organism>
<dbReference type="Proteomes" id="UP001434337">
    <property type="component" value="Chromosome"/>
</dbReference>
<dbReference type="RefSeq" id="WP_342373542.1">
    <property type="nucleotide sequence ID" value="NZ_CP115965.1"/>
</dbReference>
<sequence length="382" mass="43331">MAVPNTLARWEKFRQRERLTCEVVSPRDLMRMSVEEREDYNDLRLRVIAQDRVLKTPDLHRLEVMLADLLADQMEDTSVAKHMLSVSGRSGMGKSTAVQALGRSYDRRWRRQQGRQDDVEFVPIVYVGVEPATTPKSLMQSLAAFFNLPQYDLAVTNRMTQSQTGLAQSGRKEPNEVLMRDLRPLARITAGDWFRITDLRARQHGDVLVGCFGAQVVSIYHIVGWEQQPDQTIRFEVKPATEWSAMLGTGQPGGPWKQGEARGSRYVDSESYRERYERPTTTGRDTAAWKRLTGELALRHQGLIDRDPIPVESVDHPAHLTVEWPGIPPIGLQFTSTGILEIEVPQGLRTRVVHAKDVTASDQQIAAKLGVSVSTVRRWKRR</sequence>
<keyword evidence="3" id="KW-1185">Reference proteome</keyword>
<evidence type="ECO:0000313" key="3">
    <source>
        <dbReference type="Proteomes" id="UP001434337"/>
    </source>
</evidence>
<accession>A0ABZ3CCY2</accession>
<protein>
    <submittedName>
        <fullName evidence="2">Helix-turn-helix domain-containing protein</fullName>
    </submittedName>
</protein>
<proteinExistence type="predicted"/>
<dbReference type="Pfam" id="PF13401">
    <property type="entry name" value="AAA_22"/>
    <property type="match status" value="1"/>
</dbReference>
<gene>
    <name evidence="2" type="ORF">PCC79_08270</name>
</gene>
<name>A0ABZ3CCY2_9ACTN</name>
<reference evidence="2 3" key="1">
    <citation type="journal article" date="2023" name="Environ Microbiome">
        <title>A coral-associated actinobacterium mitigates coral bleaching under heat stress.</title>
        <authorList>
            <person name="Li J."/>
            <person name="Zou Y."/>
            <person name="Li Q."/>
            <person name="Zhang J."/>
            <person name="Bourne D.G."/>
            <person name="Lyu Y."/>
            <person name="Liu C."/>
            <person name="Zhang S."/>
        </authorList>
    </citation>
    <scope>NUCLEOTIDE SEQUENCE [LARGE SCALE GENOMIC DNA]</scope>
    <source>
        <strain evidence="2 3">SCSIO 13291</strain>
    </source>
</reference>
<evidence type="ECO:0000259" key="1">
    <source>
        <dbReference type="Pfam" id="PF13401"/>
    </source>
</evidence>
<dbReference type="Pfam" id="PF13384">
    <property type="entry name" value="HTH_23"/>
    <property type="match status" value="1"/>
</dbReference>